<evidence type="ECO:0000313" key="2">
    <source>
        <dbReference type="Proteomes" id="UP000183940"/>
    </source>
</evidence>
<accession>A0A1L9QMM8</accession>
<dbReference type="EMBL" id="MLAW01000041">
    <property type="protein sequence ID" value="OJJ22706.1"/>
    <property type="molecule type" value="Genomic_DNA"/>
</dbReference>
<proteinExistence type="predicted"/>
<dbReference type="STRING" id="1925591.BI308_19310"/>
<gene>
    <name evidence="1" type="ORF">BI308_19310</name>
</gene>
<name>A0A1L9QMM8_9CYAN</name>
<reference evidence="1" key="1">
    <citation type="submission" date="2016-10" db="EMBL/GenBank/DDBJ databases">
        <title>CRISPR-Cas defence system in Roseofilum reptotaenium: evidence of a bacteriophage-cyanobacterium arms race in the coral black band disease.</title>
        <authorList>
            <person name="Buerger P."/>
            <person name="Wood-Charlson E.M."/>
            <person name="Weynberg K.D."/>
            <person name="Willis B."/>
            <person name="Van Oppen M.J."/>
        </authorList>
    </citation>
    <scope>NUCLEOTIDE SEQUENCE [LARGE SCALE GENOMIC DNA]</scope>
    <source>
        <strain evidence="1">AO1-A</strain>
    </source>
</reference>
<comment type="caution">
    <text evidence="1">The sequence shown here is derived from an EMBL/GenBank/DDBJ whole genome shotgun (WGS) entry which is preliminary data.</text>
</comment>
<keyword evidence="2" id="KW-1185">Reference proteome</keyword>
<dbReference type="Proteomes" id="UP000183940">
    <property type="component" value="Unassembled WGS sequence"/>
</dbReference>
<sequence length="311" mass="35066">MSQFKVDVWGIVFASLIGVNPTLTDQALLVPVLAQDIPINSSEVQTVPQFLVDAVRWDLSIELGIHPDRLSLVQGSRQQWPDTCLGLALPGEFCAQQIIPGWRIVLSDGSRSWVYRSDVQGQIRRLETTPQEITFPLFLQDMVLKTVAEESQQPIDSLAFQQAIPQTWPDTCLGLGGNNCTAIAIPGWQITVISDTLNQTWDYRTNRDGSIIRQAIDRSSAGTPELERLPESVRQAVLKDLARRRRLPLRTIEIVNATPEIWSDNCLGLPFWNSECEEGELDGWRVVVKNSRRSWVYRTDSQGEIVYPENN</sequence>
<organism evidence="1 2">
    <name type="scientific">Roseofilum reptotaenium AO1-A</name>
    <dbReference type="NCBI Taxonomy" id="1925591"/>
    <lineage>
        <taxon>Bacteria</taxon>
        <taxon>Bacillati</taxon>
        <taxon>Cyanobacteriota</taxon>
        <taxon>Cyanophyceae</taxon>
        <taxon>Desertifilales</taxon>
        <taxon>Desertifilaceae</taxon>
        <taxon>Roseofilum</taxon>
    </lineage>
</organism>
<dbReference type="AlphaFoldDB" id="A0A1L9QMM8"/>
<evidence type="ECO:0000313" key="1">
    <source>
        <dbReference type="EMBL" id="OJJ22706.1"/>
    </source>
</evidence>
<protein>
    <submittedName>
        <fullName evidence="1">Uncharacterized protein</fullName>
    </submittedName>
</protein>